<dbReference type="AlphaFoldDB" id="A0A9P6G0R7"/>
<dbReference type="InterPro" id="IPR052104">
    <property type="entry name" value="Mito_Release_Factor_mL62"/>
</dbReference>
<protein>
    <recommendedName>
        <fullName evidence="1">Prokaryotic-type class I peptide chain release factors domain-containing protein</fullName>
    </recommendedName>
</protein>
<organism evidence="2 3">
    <name type="scientific">Lunasporangiospora selenospora</name>
    <dbReference type="NCBI Taxonomy" id="979761"/>
    <lineage>
        <taxon>Eukaryota</taxon>
        <taxon>Fungi</taxon>
        <taxon>Fungi incertae sedis</taxon>
        <taxon>Mucoromycota</taxon>
        <taxon>Mortierellomycotina</taxon>
        <taxon>Mortierellomycetes</taxon>
        <taxon>Mortierellales</taxon>
        <taxon>Mortierellaceae</taxon>
        <taxon>Lunasporangiospora</taxon>
    </lineage>
</organism>
<name>A0A9P6G0R7_9FUNG</name>
<accession>A0A9P6G0R7</accession>
<evidence type="ECO:0000259" key="1">
    <source>
        <dbReference type="PROSITE" id="PS00745"/>
    </source>
</evidence>
<reference evidence="2" key="1">
    <citation type="journal article" date="2020" name="Fungal Divers.">
        <title>Resolving the Mortierellaceae phylogeny through synthesis of multi-gene phylogenetics and phylogenomics.</title>
        <authorList>
            <person name="Vandepol N."/>
            <person name="Liber J."/>
            <person name="Desiro A."/>
            <person name="Na H."/>
            <person name="Kennedy M."/>
            <person name="Barry K."/>
            <person name="Grigoriev I.V."/>
            <person name="Miller A.N."/>
            <person name="O'Donnell K."/>
            <person name="Stajich J.E."/>
            <person name="Bonito G."/>
        </authorList>
    </citation>
    <scope>NUCLEOTIDE SEQUENCE</scope>
    <source>
        <strain evidence="2">KOD1015</strain>
    </source>
</reference>
<dbReference type="PANTHER" id="PTHR11075:SF54">
    <property type="entry name" value="LARGE RIBOSOMAL SUBUNIT PROTEIN ML62"/>
    <property type="match status" value="1"/>
</dbReference>
<dbReference type="Pfam" id="PF00472">
    <property type="entry name" value="RF-1"/>
    <property type="match status" value="1"/>
</dbReference>
<dbReference type="Gene3D" id="3.30.160.20">
    <property type="match status" value="1"/>
</dbReference>
<dbReference type="SUPFAM" id="SSF110916">
    <property type="entry name" value="Peptidyl-tRNA hydrolase domain-like"/>
    <property type="match status" value="1"/>
</dbReference>
<dbReference type="GO" id="GO:0070126">
    <property type="term" value="P:mitochondrial translational termination"/>
    <property type="evidence" value="ECO:0007669"/>
    <property type="project" value="TreeGrafter"/>
</dbReference>
<evidence type="ECO:0000313" key="3">
    <source>
        <dbReference type="Proteomes" id="UP000780801"/>
    </source>
</evidence>
<dbReference type="GO" id="GO:0004045">
    <property type="term" value="F:peptidyl-tRNA hydrolase activity"/>
    <property type="evidence" value="ECO:0007669"/>
    <property type="project" value="TreeGrafter"/>
</dbReference>
<dbReference type="EMBL" id="JAABOA010000300">
    <property type="protein sequence ID" value="KAF9584909.1"/>
    <property type="molecule type" value="Genomic_DNA"/>
</dbReference>
<dbReference type="InterPro" id="IPR000352">
    <property type="entry name" value="Pep_chain_release_fac_I"/>
</dbReference>
<dbReference type="PANTHER" id="PTHR11075">
    <property type="entry name" value="PEPTIDE CHAIN RELEASE FACTOR"/>
    <property type="match status" value="1"/>
</dbReference>
<dbReference type="GO" id="GO:0016150">
    <property type="term" value="F:translation release factor activity, codon nonspecific"/>
    <property type="evidence" value="ECO:0007669"/>
    <property type="project" value="TreeGrafter"/>
</dbReference>
<dbReference type="Proteomes" id="UP000780801">
    <property type="component" value="Unassembled WGS sequence"/>
</dbReference>
<proteinExistence type="predicted"/>
<evidence type="ECO:0000313" key="2">
    <source>
        <dbReference type="EMBL" id="KAF9584909.1"/>
    </source>
</evidence>
<feature type="domain" description="Prokaryotic-type class I peptide chain release factors" evidence="1">
    <location>
        <begin position="109"/>
        <end position="125"/>
    </location>
</feature>
<comment type="caution">
    <text evidence="2">The sequence shown here is derived from an EMBL/GenBank/DDBJ whole genome shotgun (WGS) entry which is preliminary data.</text>
</comment>
<sequence length="205" mass="23191">MSMDMVFGSNDLIKVLTALSTPPPSLFGRTLVCSRVHAVTTAPVIRIQSRTYAGQKDAPLVDLDAIRNDENWTDDNGLTMKQREKIENWVLSFTKDSIPKGLLTLNFVRSSGPGGQNVNKVNTKVDMRFVIDEAFWLPEYVRTRLTIMESNKVNKNGEFVLSSDRKRTQMANLDDCLEKLHETLLKAAELCSLPDQETLEKLERM</sequence>
<dbReference type="OrthoDB" id="270639at2759"/>
<gene>
    <name evidence="2" type="ORF">BGW38_004717</name>
</gene>
<keyword evidence="3" id="KW-1185">Reference proteome</keyword>
<dbReference type="PROSITE" id="PS00745">
    <property type="entry name" value="RF_PROK_I"/>
    <property type="match status" value="1"/>
</dbReference>
<dbReference type="GO" id="GO:0005762">
    <property type="term" value="C:mitochondrial large ribosomal subunit"/>
    <property type="evidence" value="ECO:0007669"/>
    <property type="project" value="TreeGrafter"/>
</dbReference>